<feature type="transmembrane region" description="Helical" evidence="1">
    <location>
        <begin position="332"/>
        <end position="357"/>
    </location>
</feature>
<reference evidence="2 3" key="1">
    <citation type="journal article" date="2014" name="Mol. Biol. Evol.">
        <title>Massive expansion of Ubiquitination-related gene families within the Chlamydiae.</title>
        <authorList>
            <person name="Domman D."/>
            <person name="Collingro A."/>
            <person name="Lagkouvardos I."/>
            <person name="Gehre L."/>
            <person name="Weinmaier T."/>
            <person name="Rattei T."/>
            <person name="Subtil A."/>
            <person name="Horn M."/>
        </authorList>
    </citation>
    <scope>NUCLEOTIDE SEQUENCE [LARGE SCALE GENOMIC DNA]</scope>
    <source>
        <strain evidence="2 3">OEW1</strain>
    </source>
</reference>
<comment type="caution">
    <text evidence="2">The sequence shown here is derived from an EMBL/GenBank/DDBJ whole genome shotgun (WGS) entry which is preliminary data.</text>
</comment>
<name>A0A0C1EAE7_9BACT</name>
<accession>A0A0C1EAE7</accession>
<organism evidence="2 3">
    <name type="scientific">Parachlamydia acanthamoebae</name>
    <dbReference type="NCBI Taxonomy" id="83552"/>
    <lineage>
        <taxon>Bacteria</taxon>
        <taxon>Pseudomonadati</taxon>
        <taxon>Chlamydiota</taxon>
        <taxon>Chlamydiia</taxon>
        <taxon>Parachlamydiales</taxon>
        <taxon>Parachlamydiaceae</taxon>
        <taxon>Parachlamydia</taxon>
    </lineage>
</organism>
<keyword evidence="1" id="KW-0472">Membrane</keyword>
<sequence length="361" mass="38928">MALTRTAATEDYRFPTATDGSKAKKGFAKIGRGFEKLGRGAASLAQKPKMIIDKKEGFGKAIKVAAGTSELVLVIFSAIGGVKLQGLKEVTTLVKGVKKIIDLVEVVDNVGELAGYLKNASKPRSVVVALWTVPKVASTVFFTVSSGMEVFEFFSRTFNVGTKALDFTFKGLGSVPIPVFGLVKDVVGGAGVLLQVAIKGRELYVAVCERKHATDKLTTWKKDFSNLDLEKNSEVDGKAIELAKDYKKKIDDYKDLLIAEQAYAANPGTAPKLDRLAKSKLAKGAANIRKWEKRRDLLSGAVSGKAYDFTVELIKYKGESKKAKLFNENRKIAKAVVGVVLNIAKVALIVTSLTFLATGLS</sequence>
<dbReference type="AlphaFoldDB" id="A0A0C1EAE7"/>
<keyword evidence="1" id="KW-0812">Transmembrane</keyword>
<dbReference type="Proteomes" id="UP000031307">
    <property type="component" value="Unassembled WGS sequence"/>
</dbReference>
<keyword evidence="1" id="KW-1133">Transmembrane helix</keyword>
<dbReference type="RefSeq" id="WP_039377671.1">
    <property type="nucleotide sequence ID" value="NZ_JSAM01000092.1"/>
</dbReference>
<protein>
    <submittedName>
        <fullName evidence="2">Uncharacterized protein</fullName>
    </submittedName>
</protein>
<dbReference type="EMBL" id="JSAM01000092">
    <property type="protein sequence ID" value="KIA77033.1"/>
    <property type="molecule type" value="Genomic_DNA"/>
</dbReference>
<evidence type="ECO:0000313" key="2">
    <source>
        <dbReference type="EMBL" id="KIA77033.1"/>
    </source>
</evidence>
<proteinExistence type="predicted"/>
<evidence type="ECO:0000313" key="3">
    <source>
        <dbReference type="Proteomes" id="UP000031307"/>
    </source>
</evidence>
<gene>
    <name evidence="2" type="ORF">DB43_GW00010</name>
</gene>
<evidence type="ECO:0000256" key="1">
    <source>
        <dbReference type="SAM" id="Phobius"/>
    </source>
</evidence>
<feature type="non-terminal residue" evidence="2">
    <location>
        <position position="361"/>
    </location>
</feature>